<dbReference type="Gene3D" id="3.40.720.10">
    <property type="entry name" value="Alkaline Phosphatase, subunit A"/>
    <property type="match status" value="1"/>
</dbReference>
<protein>
    <submittedName>
        <fullName evidence="4">Sulfatase</fullName>
    </submittedName>
</protein>
<proteinExistence type="inferred from homology"/>
<dbReference type="PANTHER" id="PTHR42693:SF53">
    <property type="entry name" value="ENDO-4-O-SULFATASE"/>
    <property type="match status" value="1"/>
</dbReference>
<dbReference type="CDD" id="cd16027">
    <property type="entry name" value="SGSH"/>
    <property type="match status" value="1"/>
</dbReference>
<accession>A0A8J6TYT8</accession>
<organism evidence="4 5">
    <name type="scientific">Massiliimalia timonensis</name>
    <dbReference type="NCBI Taxonomy" id="1987501"/>
    <lineage>
        <taxon>Bacteria</taxon>
        <taxon>Bacillati</taxon>
        <taxon>Bacillota</taxon>
        <taxon>Clostridia</taxon>
        <taxon>Eubacteriales</taxon>
        <taxon>Oscillospiraceae</taxon>
        <taxon>Massiliimalia</taxon>
    </lineage>
</organism>
<dbReference type="Pfam" id="PF00884">
    <property type="entry name" value="Sulfatase"/>
    <property type="match status" value="1"/>
</dbReference>
<comment type="similarity">
    <text evidence="1">Belongs to the sulfatase family.</text>
</comment>
<keyword evidence="2" id="KW-0378">Hydrolase</keyword>
<comment type="caution">
    <text evidence="4">The sequence shown here is derived from an EMBL/GenBank/DDBJ whole genome shotgun (WGS) entry which is preliminary data.</text>
</comment>
<gene>
    <name evidence="4" type="ORF">H8702_04785</name>
</gene>
<dbReference type="SUPFAM" id="SSF53649">
    <property type="entry name" value="Alkaline phosphatase-like"/>
    <property type="match status" value="1"/>
</dbReference>
<evidence type="ECO:0000256" key="2">
    <source>
        <dbReference type="ARBA" id="ARBA00022801"/>
    </source>
</evidence>
<dbReference type="InterPro" id="IPR000917">
    <property type="entry name" value="Sulfatase_N"/>
</dbReference>
<reference evidence="4" key="1">
    <citation type="submission" date="2020-08" db="EMBL/GenBank/DDBJ databases">
        <title>Genome public.</title>
        <authorList>
            <person name="Liu C."/>
            <person name="Sun Q."/>
        </authorList>
    </citation>
    <scope>NUCLEOTIDE SEQUENCE</scope>
    <source>
        <strain evidence="4">NSJ-15</strain>
    </source>
</reference>
<sequence>MSRQLNIVYMICHDMGQYLGAYGIDTVQTPNLDRIAEEGVLFENNFCTAPQCSPSRASLMTGRYPHSNGVYGLSQEGMFSQFHANEKPMANLLHDAGYDSYKFGLQHATYDESFLKFKPYRQSGGEKECTKVAGSVIEFLKERKAQEQHAPFFAHVGFFEPHRPFDFEGAEPDSALGVSIPPYIKHTPEAEQDFAMFQGAIKKVDQAIGRVYQAIQDLGYAEDTLVIFTVDHGFPFFRAKGTLYDPGLKTALLMRCPRYGITGGKRYTQLISNIDLLPTVLETAGISIPEQVQGKSFWSLLTGKPYQPNKAVFAEKTYHNSYDPMRAIRTEHFKLIFNFESTHGVQVPGDVAKSLSSSKMLPELFAPIKPFMELYDLKLDPWESKNLAQEPEYETIKQELAGRLYQWMADTQDPLLNGPIPSASYNRRLACLKELAQSQF</sequence>
<dbReference type="AlphaFoldDB" id="A0A8J6TYT8"/>
<keyword evidence="5" id="KW-1185">Reference proteome</keyword>
<evidence type="ECO:0000313" key="4">
    <source>
        <dbReference type="EMBL" id="MBC8610437.1"/>
    </source>
</evidence>
<evidence type="ECO:0000313" key="5">
    <source>
        <dbReference type="Proteomes" id="UP000632659"/>
    </source>
</evidence>
<dbReference type="EMBL" id="JACRTL010000002">
    <property type="protein sequence ID" value="MBC8610437.1"/>
    <property type="molecule type" value="Genomic_DNA"/>
</dbReference>
<feature type="domain" description="Sulfatase N-terminal" evidence="3">
    <location>
        <begin position="6"/>
        <end position="286"/>
    </location>
</feature>
<dbReference type="Proteomes" id="UP000632659">
    <property type="component" value="Unassembled WGS sequence"/>
</dbReference>
<evidence type="ECO:0000259" key="3">
    <source>
        <dbReference type="Pfam" id="PF00884"/>
    </source>
</evidence>
<dbReference type="GO" id="GO:0004065">
    <property type="term" value="F:arylsulfatase activity"/>
    <property type="evidence" value="ECO:0007669"/>
    <property type="project" value="TreeGrafter"/>
</dbReference>
<name>A0A8J6TYT8_9FIRM</name>
<dbReference type="PANTHER" id="PTHR42693">
    <property type="entry name" value="ARYLSULFATASE FAMILY MEMBER"/>
    <property type="match status" value="1"/>
</dbReference>
<dbReference type="RefSeq" id="WP_187536321.1">
    <property type="nucleotide sequence ID" value="NZ_JACRTL010000002.1"/>
</dbReference>
<evidence type="ECO:0000256" key="1">
    <source>
        <dbReference type="ARBA" id="ARBA00008779"/>
    </source>
</evidence>
<dbReference type="InterPro" id="IPR017850">
    <property type="entry name" value="Alkaline_phosphatase_core_sf"/>
</dbReference>
<dbReference type="InterPro" id="IPR050738">
    <property type="entry name" value="Sulfatase"/>
</dbReference>